<evidence type="ECO:0000256" key="6">
    <source>
        <dbReference type="ARBA" id="ARBA00023136"/>
    </source>
</evidence>
<feature type="transmembrane region" description="Helical" evidence="7">
    <location>
        <begin position="484"/>
        <end position="503"/>
    </location>
</feature>
<keyword evidence="10" id="KW-1185">Reference proteome</keyword>
<dbReference type="RefSeq" id="WP_343911868.1">
    <property type="nucleotide sequence ID" value="NZ_BAAAGE010000001.1"/>
</dbReference>
<organism evidence="9 10">
    <name type="scientific">Aquimarina litoralis</name>
    <dbReference type="NCBI Taxonomy" id="584605"/>
    <lineage>
        <taxon>Bacteria</taxon>
        <taxon>Pseudomonadati</taxon>
        <taxon>Bacteroidota</taxon>
        <taxon>Flavobacteriia</taxon>
        <taxon>Flavobacteriales</taxon>
        <taxon>Flavobacteriaceae</taxon>
        <taxon>Aquimarina</taxon>
    </lineage>
</organism>
<dbReference type="SUPFAM" id="SSF103473">
    <property type="entry name" value="MFS general substrate transporter"/>
    <property type="match status" value="1"/>
</dbReference>
<evidence type="ECO:0000259" key="8">
    <source>
        <dbReference type="PROSITE" id="PS50850"/>
    </source>
</evidence>
<dbReference type="PROSITE" id="PS50850">
    <property type="entry name" value="MFS"/>
    <property type="match status" value="1"/>
</dbReference>
<comment type="subcellular location">
    <subcellularLocation>
        <location evidence="1">Membrane</location>
        <topology evidence="1">Multi-pass membrane protein</topology>
    </subcellularLocation>
</comment>
<feature type="transmembrane region" description="Helical" evidence="7">
    <location>
        <begin position="177"/>
        <end position="196"/>
    </location>
</feature>
<proteinExistence type="inferred from homology"/>
<feature type="transmembrane region" description="Helical" evidence="7">
    <location>
        <begin position="302"/>
        <end position="321"/>
    </location>
</feature>
<dbReference type="Proteomes" id="UP001501758">
    <property type="component" value="Unassembled WGS sequence"/>
</dbReference>
<feature type="transmembrane region" description="Helical" evidence="7">
    <location>
        <begin position="134"/>
        <end position="157"/>
    </location>
</feature>
<dbReference type="PROSITE" id="PS00216">
    <property type="entry name" value="SUGAR_TRANSPORT_1"/>
    <property type="match status" value="1"/>
</dbReference>
<keyword evidence="5 7" id="KW-1133">Transmembrane helix</keyword>
<dbReference type="InterPro" id="IPR003663">
    <property type="entry name" value="Sugar/inositol_transpt"/>
</dbReference>
<keyword evidence="4 7" id="KW-0812">Transmembrane</keyword>
<feature type="transmembrane region" description="Helical" evidence="7">
    <location>
        <begin position="261"/>
        <end position="282"/>
    </location>
</feature>
<evidence type="ECO:0000256" key="1">
    <source>
        <dbReference type="ARBA" id="ARBA00004141"/>
    </source>
</evidence>
<feature type="transmembrane region" description="Helical" evidence="7">
    <location>
        <begin position="452"/>
        <end position="472"/>
    </location>
</feature>
<evidence type="ECO:0000313" key="10">
    <source>
        <dbReference type="Proteomes" id="UP001501758"/>
    </source>
</evidence>
<dbReference type="InterPro" id="IPR036259">
    <property type="entry name" value="MFS_trans_sf"/>
</dbReference>
<feature type="transmembrane region" description="Helical" evidence="7">
    <location>
        <begin position="328"/>
        <end position="348"/>
    </location>
</feature>
<feature type="domain" description="Major facilitator superfamily (MFS) profile" evidence="8">
    <location>
        <begin position="11"/>
        <end position="507"/>
    </location>
</feature>
<evidence type="ECO:0000256" key="4">
    <source>
        <dbReference type="ARBA" id="ARBA00022692"/>
    </source>
</evidence>
<dbReference type="InterPro" id="IPR020846">
    <property type="entry name" value="MFS_dom"/>
</dbReference>
<feature type="transmembrane region" description="Helical" evidence="7">
    <location>
        <begin position="9"/>
        <end position="29"/>
    </location>
</feature>
<evidence type="ECO:0000256" key="3">
    <source>
        <dbReference type="ARBA" id="ARBA00022448"/>
    </source>
</evidence>
<evidence type="ECO:0000256" key="2">
    <source>
        <dbReference type="ARBA" id="ARBA00010992"/>
    </source>
</evidence>
<reference evidence="9 10" key="1">
    <citation type="journal article" date="2019" name="Int. J. Syst. Evol. Microbiol.">
        <title>The Global Catalogue of Microorganisms (GCM) 10K type strain sequencing project: providing services to taxonomists for standard genome sequencing and annotation.</title>
        <authorList>
            <consortium name="The Broad Institute Genomics Platform"/>
            <consortium name="The Broad Institute Genome Sequencing Center for Infectious Disease"/>
            <person name="Wu L."/>
            <person name="Ma J."/>
        </authorList>
    </citation>
    <scope>NUCLEOTIDE SEQUENCE [LARGE SCALE GENOMIC DNA]</scope>
    <source>
        <strain evidence="9 10">JCM 15974</strain>
    </source>
</reference>
<evidence type="ECO:0000313" key="9">
    <source>
        <dbReference type="EMBL" id="GAA0718459.1"/>
    </source>
</evidence>
<dbReference type="PRINTS" id="PR00171">
    <property type="entry name" value="SUGRTRNSPORT"/>
</dbReference>
<dbReference type="InterPro" id="IPR050814">
    <property type="entry name" value="Myo-inositol_Transporter"/>
</dbReference>
<dbReference type="Pfam" id="PF00083">
    <property type="entry name" value="Sugar_tr"/>
    <property type="match status" value="2"/>
</dbReference>
<feature type="transmembrane region" description="Helical" evidence="7">
    <location>
        <begin position="104"/>
        <end position="122"/>
    </location>
</feature>
<dbReference type="PANTHER" id="PTHR48020">
    <property type="entry name" value="PROTON MYO-INOSITOL COTRANSPORTER"/>
    <property type="match status" value="1"/>
</dbReference>
<keyword evidence="6 7" id="KW-0472">Membrane</keyword>
<dbReference type="PANTHER" id="PTHR48020:SF12">
    <property type="entry name" value="PROTON MYO-INOSITOL COTRANSPORTER"/>
    <property type="match status" value="1"/>
</dbReference>
<accession>A0ABN1IP41</accession>
<dbReference type="EMBL" id="BAAAGE010000001">
    <property type="protein sequence ID" value="GAA0718459.1"/>
    <property type="molecule type" value="Genomic_DNA"/>
</dbReference>
<keyword evidence="3" id="KW-0813">Transport</keyword>
<feature type="transmembrane region" description="Helical" evidence="7">
    <location>
        <begin position="80"/>
        <end position="98"/>
    </location>
</feature>
<gene>
    <name evidence="9" type="ORF">GCM10009430_16630</name>
</gene>
<protein>
    <recommendedName>
        <fullName evidence="8">Major facilitator superfamily (MFS) profile domain-containing protein</fullName>
    </recommendedName>
</protein>
<evidence type="ECO:0000256" key="7">
    <source>
        <dbReference type="SAM" id="Phobius"/>
    </source>
</evidence>
<evidence type="ECO:0000256" key="5">
    <source>
        <dbReference type="ARBA" id="ARBA00022989"/>
    </source>
</evidence>
<dbReference type="InterPro" id="IPR005828">
    <property type="entry name" value="MFS_sugar_transport-like"/>
</dbReference>
<dbReference type="InterPro" id="IPR005829">
    <property type="entry name" value="Sugar_transporter_CS"/>
</dbReference>
<feature type="transmembrane region" description="Helical" evidence="7">
    <location>
        <begin position="49"/>
        <end position="68"/>
    </location>
</feature>
<comment type="caution">
    <text evidence="9">The sequence shown here is derived from an EMBL/GenBank/DDBJ whole genome shotgun (WGS) entry which is preliminary data.</text>
</comment>
<sequence>MNKQKRNAYIYATIVALGGFVFGLDAALISGGFKFITSEFNLNEWEVGAIGFGPGLGVLIALPLSAWCSNRYGRKTTLQIIALLYIISAIGSALATSFTTLFAARFLGGLAFSSITLASMYMGEIAPADQRGKLVSMLQINIGIGFSAAYFINYWILQQMSSGAEWVQVIQLNQTGWRWMLGIEIIPAILWFILLFKIPKSPAWLIYKNRIEEAKKALLKVYHAEEIENHVIEMKESVAISNTNRSIGSQLSEIFGKPMRVILIIGLTLAIVQQSTGINAIMTYASTMFEQLGLGTDGAFASAIWLGVIGLLATIFSLVLIDRIGRRPLVIGGLCWIIISLGMCAYGFNQATYTITEESVAKMGNIPEAEKLQVLIGKEYTSDIEFKEAIKEIIGVAAARDNSGSLLKESAHLNILLILLGILSFVAAFNFSIGPIMWVLFSEIFPIHLRGIAIPLFALVSSTVSALVQFFFPWQLSNMGASTIFIFYAAIVCVGLIILYKFLPETKNMTLEEIHSKLQRKSSAS</sequence>
<comment type="similarity">
    <text evidence="2">Belongs to the major facilitator superfamily. Sugar transporter (TC 2.A.1.1) family.</text>
</comment>
<feature type="transmembrane region" description="Helical" evidence="7">
    <location>
        <begin position="415"/>
        <end position="440"/>
    </location>
</feature>
<dbReference type="Gene3D" id="1.20.1250.20">
    <property type="entry name" value="MFS general substrate transporter like domains"/>
    <property type="match status" value="1"/>
</dbReference>
<name>A0ABN1IP41_9FLAO</name>